<evidence type="ECO:0000256" key="2">
    <source>
        <dbReference type="SAM" id="MobiDB-lite"/>
    </source>
</evidence>
<dbReference type="InterPro" id="IPR028917">
    <property type="entry name" value="Tox-GHH2_domain"/>
</dbReference>
<dbReference type="AlphaFoldDB" id="A0A1W1CB06"/>
<dbReference type="EMBL" id="FPHD01000061">
    <property type="protein sequence ID" value="SFV62905.1"/>
    <property type="molecule type" value="Genomic_DNA"/>
</dbReference>
<dbReference type="InterPro" id="IPR049195">
    <property type="entry name" value="Tre1-like_N"/>
</dbReference>
<evidence type="ECO:0000256" key="1">
    <source>
        <dbReference type="SAM" id="Coils"/>
    </source>
</evidence>
<proteinExistence type="predicted"/>
<keyword evidence="1" id="KW-0175">Coiled coil</keyword>
<feature type="coiled-coil region" evidence="1">
    <location>
        <begin position="197"/>
        <end position="253"/>
    </location>
</feature>
<feature type="domain" description="Tox-GHH2" evidence="3">
    <location>
        <begin position="315"/>
        <end position="417"/>
    </location>
</feature>
<evidence type="ECO:0000259" key="4">
    <source>
        <dbReference type="Pfam" id="PF21724"/>
    </source>
</evidence>
<dbReference type="Pfam" id="PF15635">
    <property type="entry name" value="Tox-GHH2"/>
    <property type="match status" value="1"/>
</dbReference>
<feature type="domain" description="NAD(+)--protein-arginine ADP-ribosyltransferase Tre1-like N-terminal" evidence="4">
    <location>
        <begin position="114"/>
        <end position="210"/>
    </location>
</feature>
<evidence type="ECO:0000313" key="5">
    <source>
        <dbReference type="EMBL" id="SFV62905.1"/>
    </source>
</evidence>
<name>A0A1W1CB06_9ZZZZ</name>
<protein>
    <submittedName>
        <fullName evidence="5">Uncharacterized protein</fullName>
    </submittedName>
</protein>
<dbReference type="Pfam" id="PF21724">
    <property type="entry name" value="DUF6861"/>
    <property type="match status" value="1"/>
</dbReference>
<organism evidence="5">
    <name type="scientific">hydrothermal vent metagenome</name>
    <dbReference type="NCBI Taxonomy" id="652676"/>
    <lineage>
        <taxon>unclassified sequences</taxon>
        <taxon>metagenomes</taxon>
        <taxon>ecological metagenomes</taxon>
    </lineage>
</organism>
<feature type="region of interest" description="Disordered" evidence="2">
    <location>
        <begin position="43"/>
        <end position="71"/>
    </location>
</feature>
<sequence length="451" mass="50241">MARADNPRPNQKAGDPTVKPVCCEKYGNEIDKKVKDACGIDPKENQKFKEKQKKIKQRREKYNKKHPKHKKSVYEPRDMTWKDKHCGPVLYKYELPSVLEDSLKTVKEEVSGLKDDMEDMVKEIVTHAGVKKVERVLEVGACSAIGAALGGAIGFFFGGVGAAPGAALGAAAGESLCGAAATAEGVVDAVEQSRKILEIKEQYLDKFKKELKNIKKLQELAKRGQEIAKLNAKEKLSDIEKETLKKLKEVQKRFKNTLYSVQERKIKKDPCLKSKRCELKSFSEQNKGQKSKSEKLSPKDKYFGLASPNGCCPGQTPHHIIPDTKIKACNGYNKTKHYNDAPTVCVEGSKDTGTHGKMHTATDDNAKNMVKKRSLYKHSSIDANSMKGIIEASSQAFVSTFSYAHCKKECIKEKLEKAYKDLDCKGVIMAKSKGGQEIKRRDENSRPREGL</sequence>
<gene>
    <name evidence="5" type="ORF">MNB_SV-8-177</name>
</gene>
<evidence type="ECO:0000259" key="3">
    <source>
        <dbReference type="Pfam" id="PF15635"/>
    </source>
</evidence>
<accession>A0A1W1CB06</accession>
<reference evidence="5" key="1">
    <citation type="submission" date="2016-10" db="EMBL/GenBank/DDBJ databases">
        <authorList>
            <person name="de Groot N.N."/>
        </authorList>
    </citation>
    <scope>NUCLEOTIDE SEQUENCE</scope>
</reference>
<feature type="compositionally biased region" description="Basic residues" evidence="2">
    <location>
        <begin position="50"/>
        <end position="71"/>
    </location>
</feature>